<accession>A0A7M6DNG1</accession>
<protein>
    <submittedName>
        <fullName evidence="1">Uncharacterized protein</fullName>
    </submittedName>
</protein>
<evidence type="ECO:0000313" key="1">
    <source>
        <dbReference type="EnsemblMetazoa" id="CLYHEMP018043.1"/>
    </source>
</evidence>
<sequence>MKVQFDTRAEAFQILSLEIDKLLKHAKPCHVMNQTAGIRLVKNDEEIQMQNTYPNVFHCARRISLCARRVTMPVACGINIRRFWLGKMCRGRNYEDVDNFFYKGQSKQFCLEEDANDFLSIFDRACAVDLVQEILLSHHQDGSFDHTIRIIIFRDELKEIINIRTRINGTLIEKEDNVVADTQITSVMKIVKIRIPLFKKPSYWSNEMNTFVLSGLESSM</sequence>
<proteinExistence type="predicted"/>
<dbReference type="Proteomes" id="UP000594262">
    <property type="component" value="Unplaced"/>
</dbReference>
<evidence type="ECO:0000313" key="2">
    <source>
        <dbReference type="Proteomes" id="UP000594262"/>
    </source>
</evidence>
<dbReference type="EnsemblMetazoa" id="CLYHEMT018043.1">
    <property type="protein sequence ID" value="CLYHEMP018043.1"/>
    <property type="gene ID" value="CLYHEMG018043"/>
</dbReference>
<organism evidence="1 2">
    <name type="scientific">Clytia hemisphaerica</name>
    <dbReference type="NCBI Taxonomy" id="252671"/>
    <lineage>
        <taxon>Eukaryota</taxon>
        <taxon>Metazoa</taxon>
        <taxon>Cnidaria</taxon>
        <taxon>Hydrozoa</taxon>
        <taxon>Hydroidolina</taxon>
        <taxon>Leptothecata</taxon>
        <taxon>Obeliida</taxon>
        <taxon>Clytiidae</taxon>
        <taxon>Clytia</taxon>
    </lineage>
</organism>
<dbReference type="AlphaFoldDB" id="A0A7M6DNG1"/>
<name>A0A7M6DNG1_9CNID</name>
<reference evidence="1" key="1">
    <citation type="submission" date="2021-01" db="UniProtKB">
        <authorList>
            <consortium name="EnsemblMetazoa"/>
        </authorList>
    </citation>
    <scope>IDENTIFICATION</scope>
</reference>
<keyword evidence="2" id="KW-1185">Reference proteome</keyword>